<name>A8M3E4_SALAI</name>
<dbReference type="InterPro" id="IPR051409">
    <property type="entry name" value="Atypical_kinase_ADCK"/>
</dbReference>
<dbReference type="InterPro" id="IPR034646">
    <property type="entry name" value="ADCK3_dom"/>
</dbReference>
<evidence type="ECO:0000256" key="4">
    <source>
        <dbReference type="ARBA" id="ARBA00022840"/>
    </source>
</evidence>
<evidence type="ECO:0000313" key="7">
    <source>
        <dbReference type="EMBL" id="ABV99907.1"/>
    </source>
</evidence>
<dbReference type="eggNOG" id="COG0661">
    <property type="taxonomic scope" value="Bacteria"/>
</dbReference>
<sequence length="499" mass="54197">MTPASPPATAPAPVRWSPALVRWSRRFPPTRRRRGPARTAAMGRPVGHNDQVTEIPRRAVSRTAKLAALPLGFAGRTVLGMGKRVTGLASDVISAEIQQRTAEQLFSVLGQLKGGAMKFGQALSVFEAALPEEIAAPYRQALTRLQEAAPPLPAASVHKVLAEQLGPDWRDRFIDFDDTPVAAASIGQVHRARWREPGYDAAGAPHTRDVAIKIQYPGAGDALLADFKQLSRLGGMLRAVQPGLDVKPLLAELRERITEELDYELEAESQRAFATAYADDPEIYVPAVVAASPRVLVTGWVDGTPLSQIIRDGSEQDRNEAGRLMATLHLSAPMRAGLLHADPHPGNFRLLPDGRLGVVDFGAVARLPEGTPEPIGRIAGLALRGDAAEVMTGLRDEGFVSTNETIDGQALLDFLQPMLEPIAADEFRFTRAWLRAEATRLANPRSPAYQLSRHLNLPPSYLLIHRVTLGSIGVLCQLEAKAPYRGILERWLPGFAPVR</sequence>
<dbReference type="PANTHER" id="PTHR43851">
    <property type="match status" value="1"/>
</dbReference>
<dbReference type="PANTHER" id="PTHR43851:SF3">
    <property type="entry name" value="COENZYME Q8"/>
    <property type="match status" value="1"/>
</dbReference>
<dbReference type="HOGENOM" id="CLU_006533_9_3_11"/>
<dbReference type="GO" id="GO:0005524">
    <property type="term" value="F:ATP binding"/>
    <property type="evidence" value="ECO:0007669"/>
    <property type="project" value="UniProtKB-KW"/>
</dbReference>
<dbReference type="InterPro" id="IPR011009">
    <property type="entry name" value="Kinase-like_dom_sf"/>
</dbReference>
<dbReference type="AlphaFoldDB" id="A8M3E4"/>
<feature type="domain" description="ABC1 atypical kinase-like" evidence="6">
    <location>
        <begin position="144"/>
        <end position="390"/>
    </location>
</feature>
<proteinExistence type="inferred from homology"/>
<feature type="region of interest" description="Disordered" evidence="5">
    <location>
        <begin position="26"/>
        <end position="48"/>
    </location>
</feature>
<comment type="similarity">
    <text evidence="1">Belongs to the protein kinase superfamily. ADCK protein kinase family.</text>
</comment>
<dbReference type="STRING" id="391037.Sare_4117"/>
<gene>
    <name evidence="7" type="ordered locus">Sare_4117</name>
</gene>
<evidence type="ECO:0000256" key="2">
    <source>
        <dbReference type="ARBA" id="ARBA00022679"/>
    </source>
</evidence>
<dbReference type="InterPro" id="IPR004147">
    <property type="entry name" value="ABC1_dom"/>
</dbReference>
<dbReference type="KEGG" id="saq:Sare_4117"/>
<evidence type="ECO:0000256" key="5">
    <source>
        <dbReference type="SAM" id="MobiDB-lite"/>
    </source>
</evidence>
<dbReference type="Pfam" id="PF03109">
    <property type="entry name" value="ABC1"/>
    <property type="match status" value="1"/>
</dbReference>
<dbReference type="GO" id="GO:0016740">
    <property type="term" value="F:transferase activity"/>
    <property type="evidence" value="ECO:0007669"/>
    <property type="project" value="UniProtKB-KW"/>
</dbReference>
<keyword evidence="4" id="KW-0067">ATP-binding</keyword>
<reference evidence="7" key="1">
    <citation type="submission" date="2007-10" db="EMBL/GenBank/DDBJ databases">
        <title>Complete sequence of Salinispora arenicola CNS-205.</title>
        <authorList>
            <consortium name="US DOE Joint Genome Institute"/>
            <person name="Copeland A."/>
            <person name="Lucas S."/>
            <person name="Lapidus A."/>
            <person name="Barry K."/>
            <person name="Glavina del Rio T."/>
            <person name="Dalin E."/>
            <person name="Tice H."/>
            <person name="Pitluck S."/>
            <person name="Foster B."/>
            <person name="Schmutz J."/>
            <person name="Larimer F."/>
            <person name="Land M."/>
            <person name="Hauser L."/>
            <person name="Kyrpides N."/>
            <person name="Ivanova N."/>
            <person name="Jensen P.R."/>
            <person name="Moore B.S."/>
            <person name="Penn K."/>
            <person name="Jenkins C."/>
            <person name="Udwary D."/>
            <person name="Xiang L."/>
            <person name="Gontang E."/>
            <person name="Richardson P."/>
        </authorList>
    </citation>
    <scope>NUCLEOTIDE SEQUENCE [LARGE SCALE GENOMIC DNA]</scope>
    <source>
        <strain evidence="7">CNS-205</strain>
    </source>
</reference>
<keyword evidence="3" id="KW-0547">Nucleotide-binding</keyword>
<accession>A8M3E4</accession>
<evidence type="ECO:0000259" key="6">
    <source>
        <dbReference type="Pfam" id="PF03109"/>
    </source>
</evidence>
<protein>
    <submittedName>
        <fullName evidence="7">ABC-1 domain protein</fullName>
    </submittedName>
</protein>
<evidence type="ECO:0000256" key="1">
    <source>
        <dbReference type="ARBA" id="ARBA00009670"/>
    </source>
</evidence>
<dbReference type="CDD" id="cd13970">
    <property type="entry name" value="ABC1_ADCK3"/>
    <property type="match status" value="1"/>
</dbReference>
<evidence type="ECO:0000256" key="3">
    <source>
        <dbReference type="ARBA" id="ARBA00022741"/>
    </source>
</evidence>
<organism evidence="7">
    <name type="scientific">Salinispora arenicola (strain CNS-205)</name>
    <dbReference type="NCBI Taxonomy" id="391037"/>
    <lineage>
        <taxon>Bacteria</taxon>
        <taxon>Bacillati</taxon>
        <taxon>Actinomycetota</taxon>
        <taxon>Actinomycetes</taxon>
        <taxon>Micromonosporales</taxon>
        <taxon>Micromonosporaceae</taxon>
        <taxon>Salinispora</taxon>
    </lineage>
</organism>
<dbReference type="EMBL" id="CP000850">
    <property type="protein sequence ID" value="ABV99907.1"/>
    <property type="molecule type" value="Genomic_DNA"/>
</dbReference>
<feature type="compositionally biased region" description="Basic residues" evidence="5">
    <location>
        <begin position="26"/>
        <end position="36"/>
    </location>
</feature>
<keyword evidence="2" id="KW-0808">Transferase</keyword>
<dbReference type="SUPFAM" id="SSF56112">
    <property type="entry name" value="Protein kinase-like (PK-like)"/>
    <property type="match status" value="1"/>
</dbReference>